<dbReference type="STRING" id="1121421.SAMN02745123_03243"/>
<proteinExistence type="predicted"/>
<accession>A0A1M6VLL8</accession>
<sequence length="309" mass="34625">MWNWDEINPWKPGHKHHHEHQCDDFFEEDHCKDNCKDHCKDCHQCGHDSELLMKIIKVLCILKKEVGKCEQLLCNPKFGLKEIKCEIKNIENAIFSPTFGLEEIKFEVSEILDIVRDINIEIPITLLNDIKSEVSAIESAVFSPTFGLEEIKSEVSNIETIVAGIEDMLDNPTFGLVEIKSEISLILANQGFANLFTTGPFLVECAEQTILLKALNNTASPQTVTFNIRTVGPNCSVARASATLSINTPCCILEETVTIPGTGRRNIEIRAILSDPRMQVYAATQDCAFNKVNEFKSAEWVPVATFPCL</sequence>
<dbReference type="RefSeq" id="WP_072916438.1">
    <property type="nucleotide sequence ID" value="NZ_FRAR01000025.1"/>
</dbReference>
<dbReference type="EMBL" id="FRAR01000025">
    <property type="protein sequence ID" value="SHK82235.1"/>
    <property type="molecule type" value="Genomic_DNA"/>
</dbReference>
<dbReference type="OrthoDB" id="1785681at2"/>
<keyword evidence="2" id="KW-1185">Reference proteome</keyword>
<organism evidence="1 2">
    <name type="scientific">Desulforamulus aeronauticus DSM 10349</name>
    <dbReference type="NCBI Taxonomy" id="1121421"/>
    <lineage>
        <taxon>Bacteria</taxon>
        <taxon>Bacillati</taxon>
        <taxon>Bacillota</taxon>
        <taxon>Clostridia</taxon>
        <taxon>Eubacteriales</taxon>
        <taxon>Peptococcaceae</taxon>
        <taxon>Desulforamulus</taxon>
    </lineage>
</organism>
<dbReference type="AlphaFoldDB" id="A0A1M6VLL8"/>
<evidence type="ECO:0000313" key="1">
    <source>
        <dbReference type="EMBL" id="SHK82235.1"/>
    </source>
</evidence>
<gene>
    <name evidence="1" type="ORF">SAMN02745123_03243</name>
</gene>
<name>A0A1M6VLL8_9FIRM</name>
<dbReference type="Proteomes" id="UP000183997">
    <property type="component" value="Unassembled WGS sequence"/>
</dbReference>
<evidence type="ECO:0000313" key="2">
    <source>
        <dbReference type="Proteomes" id="UP000183997"/>
    </source>
</evidence>
<reference evidence="2" key="1">
    <citation type="submission" date="2016-11" db="EMBL/GenBank/DDBJ databases">
        <authorList>
            <person name="Varghese N."/>
            <person name="Submissions S."/>
        </authorList>
    </citation>
    <scope>NUCLEOTIDE SEQUENCE [LARGE SCALE GENOMIC DNA]</scope>
    <source>
        <strain evidence="2">DSM 10349</strain>
    </source>
</reference>
<protein>
    <submittedName>
        <fullName evidence="1">Uncharacterized protein</fullName>
    </submittedName>
</protein>